<dbReference type="Pfam" id="PF01817">
    <property type="entry name" value="CM_2"/>
    <property type="match status" value="1"/>
</dbReference>
<comment type="caution">
    <text evidence="3">The sequence shown here is derived from an EMBL/GenBank/DDBJ whole genome shotgun (WGS) entry which is preliminary data.</text>
</comment>
<dbReference type="GO" id="GO:0004106">
    <property type="term" value="F:chorismate mutase activity"/>
    <property type="evidence" value="ECO:0007669"/>
    <property type="project" value="UniProtKB-EC"/>
</dbReference>
<protein>
    <recommendedName>
        <fullName evidence="1">chorismate mutase</fullName>
        <ecNumber evidence="1">5.4.99.5</ecNumber>
    </recommendedName>
</protein>
<dbReference type="GO" id="GO:0046417">
    <property type="term" value="P:chorismate metabolic process"/>
    <property type="evidence" value="ECO:0007669"/>
    <property type="project" value="InterPro"/>
</dbReference>
<dbReference type="Proteomes" id="UP000289411">
    <property type="component" value="Unassembled WGS sequence"/>
</dbReference>
<dbReference type="PROSITE" id="PS51168">
    <property type="entry name" value="CHORISMATE_MUT_2"/>
    <property type="match status" value="1"/>
</dbReference>
<reference evidence="3 4" key="2">
    <citation type="submission" date="2019-02" db="EMBL/GenBank/DDBJ databases">
        <title>'Lichenibacterium ramalinii' gen. nov. sp. nov., 'Lichenibacterium minor' gen. nov. sp. nov.</title>
        <authorList>
            <person name="Pankratov T."/>
        </authorList>
    </citation>
    <scope>NUCLEOTIDE SEQUENCE [LARGE SCALE GENOMIC DNA]</scope>
    <source>
        <strain evidence="3 4">RmlP001</strain>
    </source>
</reference>
<dbReference type="SUPFAM" id="SSF48600">
    <property type="entry name" value="Chorismate mutase II"/>
    <property type="match status" value="1"/>
</dbReference>
<dbReference type="EMBL" id="QYBC01000013">
    <property type="protein sequence ID" value="RYB03598.1"/>
    <property type="molecule type" value="Genomic_DNA"/>
</dbReference>
<evidence type="ECO:0000259" key="2">
    <source>
        <dbReference type="PROSITE" id="PS51168"/>
    </source>
</evidence>
<name>A0A4Q2RBU9_9HYPH</name>
<gene>
    <name evidence="3" type="ORF">D3272_15720</name>
</gene>
<proteinExistence type="predicted"/>
<dbReference type="RefSeq" id="WP_129220168.1">
    <property type="nucleotide sequence ID" value="NZ_QYBC01000013.1"/>
</dbReference>
<keyword evidence="4" id="KW-1185">Reference proteome</keyword>
<dbReference type="InterPro" id="IPR036979">
    <property type="entry name" value="CM_dom_sf"/>
</dbReference>
<accession>A0A4Q2RBU9</accession>
<dbReference type="EC" id="5.4.99.5" evidence="1"/>
<evidence type="ECO:0000256" key="1">
    <source>
        <dbReference type="ARBA" id="ARBA00012404"/>
    </source>
</evidence>
<organism evidence="3 4">
    <name type="scientific">Lichenibacterium ramalinae</name>
    <dbReference type="NCBI Taxonomy" id="2316527"/>
    <lineage>
        <taxon>Bacteria</taxon>
        <taxon>Pseudomonadati</taxon>
        <taxon>Pseudomonadota</taxon>
        <taxon>Alphaproteobacteria</taxon>
        <taxon>Hyphomicrobiales</taxon>
        <taxon>Lichenihabitantaceae</taxon>
        <taxon>Lichenibacterium</taxon>
    </lineage>
</organism>
<dbReference type="SMART" id="SM00830">
    <property type="entry name" value="CM_2"/>
    <property type="match status" value="1"/>
</dbReference>
<dbReference type="InterPro" id="IPR002701">
    <property type="entry name" value="CM_II_prokaryot"/>
</dbReference>
<feature type="domain" description="Chorismate mutase" evidence="2">
    <location>
        <begin position="11"/>
        <end position="102"/>
    </location>
</feature>
<dbReference type="Gene3D" id="1.20.59.10">
    <property type="entry name" value="Chorismate mutase"/>
    <property type="match status" value="1"/>
</dbReference>
<evidence type="ECO:0000313" key="3">
    <source>
        <dbReference type="EMBL" id="RYB03598.1"/>
    </source>
</evidence>
<dbReference type="NCBIfam" id="NF004698">
    <property type="entry name" value="PRK06034.1-4"/>
    <property type="match status" value="1"/>
</dbReference>
<dbReference type="AlphaFoldDB" id="A0A4Q2RBU9"/>
<reference evidence="3 4" key="1">
    <citation type="submission" date="2018-09" db="EMBL/GenBank/DDBJ databases">
        <authorList>
            <person name="Grouzdev D.S."/>
            <person name="Krutkina M.S."/>
        </authorList>
    </citation>
    <scope>NUCLEOTIDE SEQUENCE [LARGE SCALE GENOMIC DNA]</scope>
    <source>
        <strain evidence="3 4">RmlP001</strain>
    </source>
</reference>
<dbReference type="OrthoDB" id="7268348at2"/>
<sequence length="302" mass="31187">MTSTPKAPDAAGRAETLGDLRVEIDRIDAAMHENLMARGAIIDRLIAVKARAGGGSAFRPDREASMMRHIAERHRGRLPLDTVEGIWRIIISTFTFIQAGYAVHADTAAGDAAMRDSARFHFGFTVPLHTQDGPAAVIAAVRRAGSDLGLIRLGGGVAAGPWWRGLVGPDAPKVIARLPFVERPDHPAGMPVVVVAMASAATPATEVLLHSVWVERWRDGIPAAAAAEGGEILEQTAAAGGLALLVAMPGAAEGPAEGLAEASAVRLQAALSAVAGDVRVAPVGSHAARYDFAAVSAPAVPA</sequence>
<evidence type="ECO:0000313" key="4">
    <source>
        <dbReference type="Proteomes" id="UP000289411"/>
    </source>
</evidence>
<dbReference type="InterPro" id="IPR036263">
    <property type="entry name" value="Chorismate_II_sf"/>
</dbReference>